<evidence type="ECO:0000313" key="4">
    <source>
        <dbReference type="Proteomes" id="UP000518752"/>
    </source>
</evidence>
<reference evidence="3 4" key="1">
    <citation type="journal article" date="2020" name="ISME J.">
        <title>Uncovering the hidden diversity of litter-decomposition mechanisms in mushroom-forming fungi.</title>
        <authorList>
            <person name="Floudas D."/>
            <person name="Bentzer J."/>
            <person name="Ahren D."/>
            <person name="Johansson T."/>
            <person name="Persson P."/>
            <person name="Tunlid A."/>
        </authorList>
    </citation>
    <scope>NUCLEOTIDE SEQUENCE [LARGE SCALE GENOMIC DNA]</scope>
    <source>
        <strain evidence="3 4">CBS 406.79</strain>
    </source>
</reference>
<dbReference type="InterPro" id="IPR045341">
    <property type="entry name" value="DUF6532"/>
</dbReference>
<feature type="domain" description="DUF6532" evidence="2">
    <location>
        <begin position="308"/>
        <end position="524"/>
    </location>
</feature>
<accession>A0A8H5FRN6</accession>
<feature type="region of interest" description="Disordered" evidence="1">
    <location>
        <begin position="1"/>
        <end position="110"/>
    </location>
</feature>
<feature type="compositionally biased region" description="Basic and acidic residues" evidence="1">
    <location>
        <begin position="189"/>
        <end position="206"/>
    </location>
</feature>
<feature type="region of interest" description="Disordered" evidence="1">
    <location>
        <begin position="130"/>
        <end position="291"/>
    </location>
</feature>
<comment type="caution">
    <text evidence="3">The sequence shown here is derived from an EMBL/GenBank/DDBJ whole genome shotgun (WGS) entry which is preliminary data.</text>
</comment>
<dbReference type="Pfam" id="PF20149">
    <property type="entry name" value="DUF6532"/>
    <property type="match status" value="1"/>
</dbReference>
<protein>
    <recommendedName>
        <fullName evidence="2">DUF6532 domain-containing protein</fullName>
    </recommendedName>
</protein>
<dbReference type="Proteomes" id="UP000518752">
    <property type="component" value="Unassembled WGS sequence"/>
</dbReference>
<feature type="region of interest" description="Disordered" evidence="1">
    <location>
        <begin position="573"/>
        <end position="652"/>
    </location>
</feature>
<evidence type="ECO:0000256" key="1">
    <source>
        <dbReference type="SAM" id="MobiDB-lite"/>
    </source>
</evidence>
<name>A0A8H5FRN6_9AGAR</name>
<feature type="compositionally biased region" description="Low complexity" evidence="1">
    <location>
        <begin position="84"/>
        <end position="93"/>
    </location>
</feature>
<proteinExistence type="predicted"/>
<feature type="compositionally biased region" description="Acidic residues" evidence="1">
    <location>
        <begin position="216"/>
        <end position="253"/>
    </location>
</feature>
<evidence type="ECO:0000259" key="2">
    <source>
        <dbReference type="Pfam" id="PF20149"/>
    </source>
</evidence>
<dbReference type="EMBL" id="JAACJN010000359">
    <property type="protein sequence ID" value="KAF5346213.1"/>
    <property type="molecule type" value="Genomic_DNA"/>
</dbReference>
<keyword evidence="4" id="KW-1185">Reference proteome</keyword>
<sequence>MATKKKRSGSSSQNASNPKRRKAGLEGDNDPTDALAAFKPSAMTLRSRTKAEAPTSKFTSPALKVAPKAATSKKVVSAPKTMTPKVATPKSAPKPAPKLSFQPAKLLGTNSRSDKIGHLAAAGMEIQLKSHTKSKTAEKAGVDDDGKELDGYLPTMVNRKPEAKTVDQEDNEASATALNEDEQSFFNEFRGDRSLVESKKMEEVRNEIQSSRADQEGEDVGEDDNDNEERDGDDDDDDEMVETVEGDHEEEEEDRRSVNDNMMVIDVTGPERNSRRRRQQTEAPGGKKPKKVKITQDDFEVPELAIFAQNCVRMATCVKDMFPRDRMFAWDIFSQKFTEYTSNGGGKKMTRSLRRISAIPQERDKLLTFMQYGVSRIRYAMGTQARVRTDQFFDIPNSMSDARDAASKERDVAGAINWLLRERKFHCGAVDIKGRTCDGYPFSSSLIGSILRGYFMDPSPRAQDKILINDIVEQQKVPLCLIAMITALVGHSLQEYASGRKVEVTFTPKNLGPMYAEFVKTLQNLQKQAPEYVKLLETSLFEEMMGPSYDVSVQEYDTDMLNTFIANRRLQQGAEEDNDASLKNGGTDDGSNSNGVDATNDSADGEGDEDEDMDETKNGNRSGTENGDGNGNGNKNEDGGGGGTGGANDEKLRLFIEEEEEIDELDNSTRKLSSDLDLESGFDVLSKPFQKGRKASIIVGSDEEN</sequence>
<feature type="compositionally biased region" description="Acidic residues" evidence="1">
    <location>
        <begin position="603"/>
        <end position="614"/>
    </location>
</feature>
<gene>
    <name evidence="3" type="ORF">D9757_014050</name>
</gene>
<dbReference type="AlphaFoldDB" id="A0A8H5FRN6"/>
<organism evidence="3 4">
    <name type="scientific">Collybiopsis confluens</name>
    <dbReference type="NCBI Taxonomy" id="2823264"/>
    <lineage>
        <taxon>Eukaryota</taxon>
        <taxon>Fungi</taxon>
        <taxon>Dikarya</taxon>
        <taxon>Basidiomycota</taxon>
        <taxon>Agaricomycotina</taxon>
        <taxon>Agaricomycetes</taxon>
        <taxon>Agaricomycetidae</taxon>
        <taxon>Agaricales</taxon>
        <taxon>Marasmiineae</taxon>
        <taxon>Omphalotaceae</taxon>
        <taxon>Collybiopsis</taxon>
    </lineage>
</organism>
<evidence type="ECO:0000313" key="3">
    <source>
        <dbReference type="EMBL" id="KAF5346213.1"/>
    </source>
</evidence>
<dbReference type="OrthoDB" id="3069387at2759"/>
<feature type="compositionally biased region" description="Basic and acidic residues" evidence="1">
    <location>
        <begin position="135"/>
        <end position="150"/>
    </location>
</feature>